<dbReference type="PANTHER" id="PTHR43081:SF19">
    <property type="entry name" value="PH-SENSITIVE ADENYLATE CYCLASE RV1264"/>
    <property type="match status" value="1"/>
</dbReference>
<evidence type="ECO:0000313" key="3">
    <source>
        <dbReference type="EMBL" id="MEW9921971.1"/>
    </source>
</evidence>
<dbReference type="PROSITE" id="PS50125">
    <property type="entry name" value="GUANYLATE_CYCLASE_2"/>
    <property type="match status" value="1"/>
</dbReference>
<dbReference type="InterPro" id="IPR029787">
    <property type="entry name" value="Nucleotide_cyclase"/>
</dbReference>
<organism evidence="3 4">
    <name type="scientific">Sulfitobacter sediminis</name>
    <dbReference type="NCBI Taxonomy" id="3234186"/>
    <lineage>
        <taxon>Bacteria</taxon>
        <taxon>Pseudomonadati</taxon>
        <taxon>Pseudomonadota</taxon>
        <taxon>Alphaproteobacteria</taxon>
        <taxon>Rhodobacterales</taxon>
        <taxon>Roseobacteraceae</taxon>
        <taxon>Sulfitobacter</taxon>
    </lineage>
</organism>
<dbReference type="CDD" id="cd07302">
    <property type="entry name" value="CHD"/>
    <property type="match status" value="1"/>
</dbReference>
<name>A0ABV3RST2_9RHOB</name>
<dbReference type="EMBL" id="JBFNXX010000026">
    <property type="protein sequence ID" value="MEW9921971.1"/>
    <property type="molecule type" value="Genomic_DNA"/>
</dbReference>
<keyword evidence="3" id="KW-0548">Nucleotidyltransferase</keyword>
<comment type="caution">
    <text evidence="3">The sequence shown here is derived from an EMBL/GenBank/DDBJ whole genome shotgun (WGS) entry which is preliminary data.</text>
</comment>
<evidence type="ECO:0000256" key="1">
    <source>
        <dbReference type="PROSITE-ProRule" id="PRU00339"/>
    </source>
</evidence>
<reference evidence="3 4" key="1">
    <citation type="submission" date="2024-07" db="EMBL/GenBank/DDBJ databases">
        <title>Marimonas sp.nov., isolated from tidal-flat sediment.</title>
        <authorList>
            <person name="Jayan J.N."/>
            <person name="Lee S.S."/>
        </authorList>
    </citation>
    <scope>NUCLEOTIDE SEQUENCE [LARGE SCALE GENOMIC DNA]</scope>
    <source>
        <strain evidence="3 4">MJW-29</strain>
    </source>
</reference>
<dbReference type="GO" id="GO:0016779">
    <property type="term" value="F:nucleotidyltransferase activity"/>
    <property type="evidence" value="ECO:0007669"/>
    <property type="project" value="UniProtKB-KW"/>
</dbReference>
<dbReference type="InterPro" id="IPR019734">
    <property type="entry name" value="TPR_rpt"/>
</dbReference>
<sequence>MVRRTSAVLAADMVGYSRLVHEDEESTLDELAFLRSSVFQPKTEEQDGEIVKDMGDGWLAVFPSAQSAVKAAISIQAHLSGHPTVKLRMGIHLSDIVLNETDVFGDGVNVAARLEALSAPGGLIISEPSWRSLSRQMGEEFQDLGSTTLKNIDGTHRLYGWGASSSVTFAEPGQAPIGLAEMPTIAILPFDNLSGDPSREHLADGLTENLIAILSTSPNVMVTARNSSFVFKGKATPISEIAQALGVRYVVEGSLQAHGDKIRVTVQLIDAVKGSHLWAERYDRTLEDIFEVQDEIAFHVCLELHVKLTYGVHVRYRCKDIESLTLYTVGRTHYNYMTPQGLQVATEAWTKFHEKDTENPEGLCLMGWLHWMRAFIGLSEDPVNDLSEAKRFAEASISRDPNWGNGYRLLGQALLSFREFDAANSSLDKAIELNPSDGEAISIAGSMRCFSGRYEEAEALWLQSLKLEPFAPTWIPQMLATVRFILGKYELARTGLAALSRSDEETFAQGALAWLVILECKVGNIDEARKRLSELRSRFPAYTVQVFRKIALQLWKDQEMAERYAEELCRAGLPSS</sequence>
<evidence type="ECO:0000259" key="2">
    <source>
        <dbReference type="PROSITE" id="PS50125"/>
    </source>
</evidence>
<feature type="repeat" description="TPR" evidence="1">
    <location>
        <begin position="404"/>
        <end position="437"/>
    </location>
</feature>
<dbReference type="PROSITE" id="PS50005">
    <property type="entry name" value="TPR"/>
    <property type="match status" value="1"/>
</dbReference>
<feature type="domain" description="Guanylate cyclase" evidence="2">
    <location>
        <begin position="7"/>
        <end position="115"/>
    </location>
</feature>
<dbReference type="Gene3D" id="3.30.70.1230">
    <property type="entry name" value="Nucleotide cyclase"/>
    <property type="match status" value="1"/>
</dbReference>
<dbReference type="RefSeq" id="WP_367879670.1">
    <property type="nucleotide sequence ID" value="NZ_JBFNXX010000026.1"/>
</dbReference>
<dbReference type="Proteomes" id="UP001556098">
    <property type="component" value="Unassembled WGS sequence"/>
</dbReference>
<dbReference type="SUPFAM" id="SSF55073">
    <property type="entry name" value="Nucleotide cyclase"/>
    <property type="match status" value="1"/>
</dbReference>
<gene>
    <name evidence="3" type="ORF">AB2B41_20385</name>
</gene>
<dbReference type="InterPro" id="IPR001054">
    <property type="entry name" value="A/G_cyclase"/>
</dbReference>
<dbReference type="PANTHER" id="PTHR43081">
    <property type="entry name" value="ADENYLATE CYCLASE, TERMINAL-DIFFERENTIATION SPECIFIC-RELATED"/>
    <property type="match status" value="1"/>
</dbReference>
<dbReference type="InterPro" id="IPR011990">
    <property type="entry name" value="TPR-like_helical_dom_sf"/>
</dbReference>
<keyword evidence="3" id="KW-0808">Transferase</keyword>
<evidence type="ECO:0000313" key="4">
    <source>
        <dbReference type="Proteomes" id="UP001556098"/>
    </source>
</evidence>
<dbReference type="Pfam" id="PF00211">
    <property type="entry name" value="Guanylate_cyc"/>
    <property type="match status" value="1"/>
</dbReference>
<dbReference type="EC" id="2.7.7.-" evidence="3"/>
<proteinExistence type="predicted"/>
<protein>
    <submittedName>
        <fullName evidence="3">Adenylate/guanylate cyclase domain-containing protein</fullName>
        <ecNumber evidence="3">2.7.7.-</ecNumber>
    </submittedName>
</protein>
<dbReference type="Gene3D" id="3.40.50.10070">
    <property type="entry name" value="TolB, N-terminal domain"/>
    <property type="match status" value="1"/>
</dbReference>
<accession>A0ABV3RST2</accession>
<dbReference type="InterPro" id="IPR050697">
    <property type="entry name" value="Adenylyl/Guanylyl_Cyclase_3/4"/>
</dbReference>
<keyword evidence="4" id="KW-1185">Reference proteome</keyword>
<dbReference type="Gene3D" id="1.25.40.10">
    <property type="entry name" value="Tetratricopeptide repeat domain"/>
    <property type="match status" value="1"/>
</dbReference>
<keyword evidence="1" id="KW-0802">TPR repeat</keyword>
<dbReference type="SUPFAM" id="SSF48452">
    <property type="entry name" value="TPR-like"/>
    <property type="match status" value="1"/>
</dbReference>